<dbReference type="SUPFAM" id="SSF48452">
    <property type="entry name" value="TPR-like"/>
    <property type="match status" value="3"/>
</dbReference>
<dbReference type="InterPro" id="IPR008271">
    <property type="entry name" value="Ser/Thr_kinase_AS"/>
</dbReference>
<evidence type="ECO:0000313" key="10">
    <source>
        <dbReference type="Proteomes" id="UP001217838"/>
    </source>
</evidence>
<dbReference type="InterPro" id="IPR017441">
    <property type="entry name" value="Protein_kinase_ATP_BS"/>
</dbReference>
<dbReference type="InterPro" id="IPR011009">
    <property type="entry name" value="Kinase-like_dom_sf"/>
</dbReference>
<dbReference type="Pfam" id="PF13374">
    <property type="entry name" value="TPR_10"/>
    <property type="match status" value="2"/>
</dbReference>
<accession>A0ABT5B1Z4</accession>
<dbReference type="Proteomes" id="UP001217838">
    <property type="component" value="Unassembled WGS sequence"/>
</dbReference>
<dbReference type="RefSeq" id="WP_271996924.1">
    <property type="nucleotide sequence ID" value="NZ_JAQNDN010000003.1"/>
</dbReference>
<comment type="caution">
    <text evidence="9">The sequence shown here is derived from an EMBL/GenBank/DDBJ whole genome shotgun (WGS) entry which is preliminary data.</text>
</comment>
<dbReference type="CDD" id="cd14014">
    <property type="entry name" value="STKc_PknB_like"/>
    <property type="match status" value="1"/>
</dbReference>
<dbReference type="PROSITE" id="PS00108">
    <property type="entry name" value="PROTEIN_KINASE_ST"/>
    <property type="match status" value="1"/>
</dbReference>
<dbReference type="PROSITE" id="PS50005">
    <property type="entry name" value="TPR"/>
    <property type="match status" value="1"/>
</dbReference>
<keyword evidence="9" id="KW-0418">Kinase</keyword>
<evidence type="ECO:0000256" key="1">
    <source>
        <dbReference type="ARBA" id="ARBA00022737"/>
    </source>
</evidence>
<dbReference type="PROSITE" id="PS00107">
    <property type="entry name" value="PROTEIN_KINASE_ATP"/>
    <property type="match status" value="1"/>
</dbReference>
<dbReference type="Pfam" id="PF13424">
    <property type="entry name" value="TPR_12"/>
    <property type="match status" value="2"/>
</dbReference>
<keyword evidence="9" id="KW-0808">Transferase</keyword>
<dbReference type="SMART" id="SM00028">
    <property type="entry name" value="TPR"/>
    <property type="match status" value="7"/>
</dbReference>
<evidence type="ECO:0000256" key="3">
    <source>
        <dbReference type="ARBA" id="ARBA00022803"/>
    </source>
</evidence>
<dbReference type="InterPro" id="IPR000719">
    <property type="entry name" value="Prot_kinase_dom"/>
</dbReference>
<dbReference type="PROSITE" id="PS50011">
    <property type="entry name" value="PROTEIN_KINASE_DOM"/>
    <property type="match status" value="1"/>
</dbReference>
<dbReference type="Pfam" id="PF00069">
    <property type="entry name" value="Pkinase"/>
    <property type="match status" value="1"/>
</dbReference>
<evidence type="ECO:0000256" key="5">
    <source>
        <dbReference type="PROSITE-ProRule" id="PRU00339"/>
    </source>
</evidence>
<dbReference type="EMBL" id="JAQNDN010000003">
    <property type="protein sequence ID" value="MDC0668116.1"/>
    <property type="molecule type" value="Genomic_DNA"/>
</dbReference>
<evidence type="ECO:0000256" key="4">
    <source>
        <dbReference type="ARBA" id="ARBA00022840"/>
    </source>
</evidence>
<proteinExistence type="predicted"/>
<keyword evidence="10" id="KW-1185">Reference proteome</keyword>
<keyword evidence="2 6" id="KW-0547">Nucleotide-binding</keyword>
<dbReference type="Gene3D" id="1.25.40.10">
    <property type="entry name" value="Tetratricopeptide repeat domain"/>
    <property type="match status" value="2"/>
</dbReference>
<evidence type="ECO:0000259" key="8">
    <source>
        <dbReference type="PROSITE" id="PS50011"/>
    </source>
</evidence>
<keyword evidence="7" id="KW-0812">Transmembrane</keyword>
<keyword evidence="7" id="KW-0472">Membrane</keyword>
<dbReference type="Gene3D" id="1.10.510.10">
    <property type="entry name" value="Transferase(Phosphotransferase) domain 1"/>
    <property type="match status" value="1"/>
</dbReference>
<organism evidence="9 10">
    <name type="scientific">Nannocystis radixulma</name>
    <dbReference type="NCBI Taxonomy" id="2995305"/>
    <lineage>
        <taxon>Bacteria</taxon>
        <taxon>Pseudomonadati</taxon>
        <taxon>Myxococcota</taxon>
        <taxon>Polyangia</taxon>
        <taxon>Nannocystales</taxon>
        <taxon>Nannocystaceae</taxon>
        <taxon>Nannocystis</taxon>
    </lineage>
</organism>
<dbReference type="InterPro" id="IPR011990">
    <property type="entry name" value="TPR-like_helical_dom_sf"/>
</dbReference>
<sequence length="1019" mass="109456">MSRTIARHPAAAATDPEPAVACLDETSLAQLVEGTGSDASRAALERHIDACRDCYALVTAYAQAYLSRGTGEPEDASDAATLMRGDSVGRYVVLDCVGRGSMGTVYSAFDPELDRRVALKLLRVRPEADAGWREVQPRLLREARVLAQLSHPNVVTIFDVGALTHRVFIATELVDGCTLRQWLGQRQRPWRAIVDVFLAAGEGLAAAHVAGIVHRDFKPDNVLVGADDRVRVADFGMARMFAADELPAVAADDPDALAVTGTLLGTPAYMAPEQLDGRPADVRSDQFSFCVALYEALCGFRPFPGRSFAELADHVRRGELRPPPPERGLPTWLIAILTRGLKVQPAARYPDLRALLDALRATPRRRTRRRLLAAGLLALVATATAGYVVAQRGAQGVESRLCSGAQDKLRGVWDEPTRRAAQAAFEAIRTPYAAFGWAAVRAHLDAHTAAWAAAYTENCLATRARGEQSEAVMDLRVACLDRRLDELRALTGLLVAADAEVVLAAPAMAHALGSHQACGDIEALQARGRPDPNRPEAAALQAEIATARALRRAGKLTQARDHAAAAHARAQELESSWAAAEALVEVGRAQAELAEDLAAAEQALADAVWAAEASGDVEAAADGWIELVNVRRARAEYPAAEEAARRADAAVHRLRDDTRAAQLAVRVGQLHSARGQYDAALASHRAALAGFEALGPANEADAARVQSDIGAVMQRQGHHEQALVPFGQAAEALERLLGADHPDVAVVRNNIAATLSRLGRRSEAVVLFRQVLAGRERAFGRGHPRTLTTLQNLATVQGELGQASEAHDLLRQVLAIQERTLGPEHPDIGVTLNNLALQLRALGARAQARALLERGVRIQERGLGPKHPALALTLQSLGSEQMHAGDLDAALASFERALAIRSEHFGPEHELVGRTAKRLGDCQQRLGRMDDAIASFERALAILTRSADPFGPLEARLSLGSALWSRPRERARAAQLMADSREQLRTMKDPSPALRDIADTWFAAHPEALALTRTAAAGR</sequence>
<evidence type="ECO:0000256" key="2">
    <source>
        <dbReference type="ARBA" id="ARBA00022741"/>
    </source>
</evidence>
<feature type="binding site" evidence="6">
    <location>
        <position position="120"/>
    </location>
    <ligand>
        <name>ATP</name>
        <dbReference type="ChEBI" id="CHEBI:30616"/>
    </ligand>
</feature>
<dbReference type="PANTHER" id="PTHR45641">
    <property type="entry name" value="TETRATRICOPEPTIDE REPEAT PROTEIN (AFU_ORTHOLOGUE AFUA_6G03870)"/>
    <property type="match status" value="1"/>
</dbReference>
<name>A0ABT5B1Z4_9BACT</name>
<feature type="transmembrane region" description="Helical" evidence="7">
    <location>
        <begin position="371"/>
        <end position="390"/>
    </location>
</feature>
<keyword evidence="7" id="KW-1133">Transmembrane helix</keyword>
<dbReference type="InterPro" id="IPR019734">
    <property type="entry name" value="TPR_rpt"/>
</dbReference>
<gene>
    <name evidence="9" type="ORF">POL58_10225</name>
</gene>
<evidence type="ECO:0000256" key="6">
    <source>
        <dbReference type="PROSITE-ProRule" id="PRU10141"/>
    </source>
</evidence>
<dbReference type="PANTHER" id="PTHR45641:SF19">
    <property type="entry name" value="NEPHROCYSTIN-3"/>
    <property type="match status" value="1"/>
</dbReference>
<dbReference type="SUPFAM" id="SSF56112">
    <property type="entry name" value="Protein kinase-like (PK-like)"/>
    <property type="match status" value="1"/>
</dbReference>
<evidence type="ECO:0000256" key="7">
    <source>
        <dbReference type="SAM" id="Phobius"/>
    </source>
</evidence>
<reference evidence="9 10" key="1">
    <citation type="submission" date="2022-11" db="EMBL/GenBank/DDBJ databases">
        <title>Minimal conservation of predation-associated metabolite biosynthetic gene clusters underscores biosynthetic potential of Myxococcota including descriptions for ten novel species: Archangium lansinium sp. nov., Myxococcus landrumus sp. nov., Nannocystis bai.</title>
        <authorList>
            <person name="Ahearne A."/>
            <person name="Stevens C."/>
            <person name="Dowd S."/>
        </authorList>
    </citation>
    <scope>NUCLEOTIDE SEQUENCE [LARGE SCALE GENOMIC DNA]</scope>
    <source>
        <strain evidence="9 10">NCELM</strain>
    </source>
</reference>
<keyword evidence="1" id="KW-0677">Repeat</keyword>
<evidence type="ECO:0000313" key="9">
    <source>
        <dbReference type="EMBL" id="MDC0668116.1"/>
    </source>
</evidence>
<feature type="repeat" description="TPR" evidence="5">
    <location>
        <begin position="871"/>
        <end position="904"/>
    </location>
</feature>
<dbReference type="GO" id="GO:0016301">
    <property type="term" value="F:kinase activity"/>
    <property type="evidence" value="ECO:0007669"/>
    <property type="project" value="UniProtKB-KW"/>
</dbReference>
<protein>
    <submittedName>
        <fullName evidence="9">Serine/threonine-protein kinase</fullName>
    </submittedName>
</protein>
<keyword evidence="3 5" id="KW-0802">TPR repeat</keyword>
<dbReference type="Gene3D" id="3.30.200.20">
    <property type="entry name" value="Phosphorylase Kinase, domain 1"/>
    <property type="match status" value="1"/>
</dbReference>
<feature type="domain" description="Protein kinase" evidence="8">
    <location>
        <begin position="91"/>
        <end position="360"/>
    </location>
</feature>
<keyword evidence="4 6" id="KW-0067">ATP-binding</keyword>